<proteinExistence type="predicted"/>
<evidence type="ECO:0000313" key="2">
    <source>
        <dbReference type="EMBL" id="SUY29464.1"/>
    </source>
</evidence>
<name>A0A381IPZ8_AMIAI</name>
<accession>A0A381IPZ8</accession>
<dbReference type="EMBL" id="UFSM01000004">
    <property type="protein sequence ID" value="SUY29464.1"/>
    <property type="molecule type" value="Genomic_DNA"/>
</dbReference>
<protein>
    <submittedName>
        <fullName evidence="2">Uncharacterized conserved small protein</fullName>
    </submittedName>
</protein>
<reference evidence="2 3" key="1">
    <citation type="submission" date="2018-06" db="EMBL/GenBank/DDBJ databases">
        <authorList>
            <consortium name="Pathogen Informatics"/>
            <person name="Doyle S."/>
        </authorList>
    </citation>
    <scope>NUCLEOTIDE SEQUENCE [LARGE SCALE GENOMIC DNA]</scope>
    <source>
        <strain evidence="2 3">NCTC10684</strain>
    </source>
</reference>
<feature type="domain" description="YjiS-like" evidence="1">
    <location>
        <begin position="26"/>
        <end position="60"/>
    </location>
</feature>
<dbReference type="AlphaFoldDB" id="A0A381IPZ8"/>
<dbReference type="OrthoDB" id="8096613at2"/>
<dbReference type="InterPro" id="IPR009506">
    <property type="entry name" value="YjiS-like"/>
</dbReference>
<evidence type="ECO:0000313" key="3">
    <source>
        <dbReference type="Proteomes" id="UP000254701"/>
    </source>
</evidence>
<sequence>MTTLTIRSPAAGLVSSLASRIAAAHRAFWLRRAHRRAVWNLGELDDYLLKDIGVARSEIQSLVSDPSGDRKRGHEHDVE</sequence>
<organism evidence="2 3">
    <name type="scientific">Aminobacter aminovorans</name>
    <name type="common">Chelatobacter heintzii</name>
    <dbReference type="NCBI Taxonomy" id="83263"/>
    <lineage>
        <taxon>Bacteria</taxon>
        <taxon>Pseudomonadati</taxon>
        <taxon>Pseudomonadota</taxon>
        <taxon>Alphaproteobacteria</taxon>
        <taxon>Hyphomicrobiales</taxon>
        <taxon>Phyllobacteriaceae</taxon>
        <taxon>Aminobacter</taxon>
    </lineage>
</organism>
<dbReference type="Proteomes" id="UP000254701">
    <property type="component" value="Unassembled WGS sequence"/>
</dbReference>
<evidence type="ECO:0000259" key="1">
    <source>
        <dbReference type="Pfam" id="PF06568"/>
    </source>
</evidence>
<dbReference type="Pfam" id="PF06568">
    <property type="entry name" value="YjiS-like"/>
    <property type="match status" value="1"/>
</dbReference>
<gene>
    <name evidence="2" type="ORF">NCTC10684_05697</name>
</gene>